<dbReference type="RefSeq" id="WP_013322446.1">
    <property type="nucleotide sequence ID" value="NC_014501.1"/>
</dbReference>
<dbReference type="KEGG" id="cyj:Cyan7822_2363"/>
<evidence type="ECO:0000313" key="2">
    <source>
        <dbReference type="Proteomes" id="UP000008206"/>
    </source>
</evidence>
<accession>E0UFV8</accession>
<evidence type="ECO:0000313" key="1">
    <source>
        <dbReference type="EMBL" id="ADN14341.1"/>
    </source>
</evidence>
<dbReference type="OrthoDB" id="504319at2"/>
<sequence length="580" mass="63279">MRRETGELDENFPDVGRYIFTAGEYLFALNAAIPRGYALACQIIYKISAAQLTFARIFLGSTIKSWIYARKPLGIIVPGLAAIAGDAVLAAGSRCRIVPDSMGISRLDGVVLAKNYVTPQLGIENFIYNLAADTPNQICAINTAAGGWIEIKLNNQLTAAEAVRALISTEAGETNPSSWSNSISLKSNQMLQIHLSHPCDSNGYGTIRDDYPALAIAGNKQGKFNQPKIRIYLKIEGKIYRLPQEPIAIAATQTLTILTFSGAELLQQLPSQSDYWFNLWKVATPKIEAANGMANIPTNKLIQIAITYYYSSPNIKVTKIDHRENLERGGGLYCLPEIDLTLAQMAQKIKAGGSGSFKLANQSQNFPAQPLLFLSEEFLIFNNSSRSRLEMSLNLDLLKEELESMRKLLKSNQHFWVLNSGDDLDNASQETPFKTLQKAADIAALLDLGLCDCYIHFSGTLDLKYPLIIRPPLSSGGKLIFKGSGIDTSYITSSQTLSLIKQEGEVSICLLEDFTLSSSSSATTKGALITCSKGELQFQNLKFAGGANSNTGQYQIFAEGGIIKPIGNYQITGDGFYAPL</sequence>
<organism evidence="1 2">
    <name type="scientific">Gloeothece verrucosa (strain PCC 7822)</name>
    <name type="common">Cyanothece sp. (strain PCC 7822)</name>
    <dbReference type="NCBI Taxonomy" id="497965"/>
    <lineage>
        <taxon>Bacteria</taxon>
        <taxon>Bacillati</taxon>
        <taxon>Cyanobacteriota</taxon>
        <taxon>Cyanophyceae</taxon>
        <taxon>Oscillatoriophycideae</taxon>
        <taxon>Chroococcales</taxon>
        <taxon>Aphanothecaceae</taxon>
        <taxon>Gloeothece</taxon>
        <taxon>Gloeothece verrucosa</taxon>
    </lineage>
</organism>
<name>E0UFV8_GLOV7</name>
<dbReference type="eggNOG" id="ENOG5033WH9">
    <property type="taxonomic scope" value="Bacteria"/>
</dbReference>
<gene>
    <name evidence="1" type="ordered locus">Cyan7822_2363</name>
</gene>
<dbReference type="SUPFAM" id="SSF51126">
    <property type="entry name" value="Pectin lyase-like"/>
    <property type="match status" value="1"/>
</dbReference>
<dbReference type="Proteomes" id="UP000008206">
    <property type="component" value="Chromosome"/>
</dbReference>
<reference evidence="2" key="1">
    <citation type="journal article" date="2011" name="MBio">
        <title>Novel metabolic attributes of the genus Cyanothece, comprising a group of unicellular nitrogen-fixing Cyanobacteria.</title>
        <authorList>
            <person name="Bandyopadhyay A."/>
            <person name="Elvitigala T."/>
            <person name="Welsh E."/>
            <person name="Stockel J."/>
            <person name="Liberton M."/>
            <person name="Min H."/>
            <person name="Sherman L.A."/>
            <person name="Pakrasi H.B."/>
        </authorList>
    </citation>
    <scope>NUCLEOTIDE SEQUENCE [LARGE SCALE GENOMIC DNA]</scope>
    <source>
        <strain evidence="2">PCC 7822</strain>
    </source>
</reference>
<dbReference type="AlphaFoldDB" id="E0UFV8"/>
<keyword evidence="2" id="KW-1185">Reference proteome</keyword>
<protein>
    <submittedName>
        <fullName evidence="1">Uncharacterized protein</fullName>
    </submittedName>
</protein>
<dbReference type="EMBL" id="CP002198">
    <property type="protein sequence ID" value="ADN14341.1"/>
    <property type="molecule type" value="Genomic_DNA"/>
</dbReference>
<dbReference type="HOGENOM" id="CLU_469877_0_0_3"/>
<dbReference type="InterPro" id="IPR011050">
    <property type="entry name" value="Pectin_lyase_fold/virulence"/>
</dbReference>
<proteinExistence type="predicted"/>